<dbReference type="AlphaFoldDB" id="A0A0J6WQJ4"/>
<accession>A0A0J6WQJ4</accession>
<sequence>MDDIEKKALQIINTASAKERLLSLTTDIAEFSKGGLVIAGGGNEAGTFIICPKDSSSDILNIVVNIIATVLDSGNYDENIFFNNLRRWVQDTRRGKE</sequence>
<organism evidence="1 2">
    <name type="scientific">Megasphaera cerevisiae DSM 20462</name>
    <dbReference type="NCBI Taxonomy" id="1122219"/>
    <lineage>
        <taxon>Bacteria</taxon>
        <taxon>Bacillati</taxon>
        <taxon>Bacillota</taxon>
        <taxon>Negativicutes</taxon>
        <taxon>Veillonellales</taxon>
        <taxon>Veillonellaceae</taxon>
        <taxon>Megasphaera</taxon>
    </lineage>
</organism>
<evidence type="ECO:0000313" key="2">
    <source>
        <dbReference type="Proteomes" id="UP000036503"/>
    </source>
</evidence>
<dbReference type="InParanoid" id="A0A0J6WQJ4"/>
<dbReference type="Proteomes" id="UP000036503">
    <property type="component" value="Unassembled WGS sequence"/>
</dbReference>
<dbReference type="EMBL" id="LEKT01000050">
    <property type="protein sequence ID" value="KMO85690.1"/>
    <property type="molecule type" value="Genomic_DNA"/>
</dbReference>
<dbReference type="PATRIC" id="fig|1122219.3.peg.2418"/>
<proteinExistence type="predicted"/>
<name>A0A0J6WQJ4_9FIRM</name>
<gene>
    <name evidence="1" type="ORF">AB840_12205</name>
</gene>
<keyword evidence="2" id="KW-1185">Reference proteome</keyword>
<protein>
    <submittedName>
        <fullName evidence="1">Uncharacterized protein</fullName>
    </submittedName>
</protein>
<dbReference type="RefSeq" id="WP_048515124.1">
    <property type="nucleotide sequence ID" value="NZ_FUXD01000040.1"/>
</dbReference>
<evidence type="ECO:0000313" key="1">
    <source>
        <dbReference type="EMBL" id="KMO85690.1"/>
    </source>
</evidence>
<reference evidence="1 2" key="1">
    <citation type="submission" date="2015-06" db="EMBL/GenBank/DDBJ databases">
        <title>Draft genome sequence of beer spoilage bacterium Megasphaera cerevisiae type strain 20462.</title>
        <authorList>
            <person name="Kutumbaka K."/>
            <person name="Pasmowitz J."/>
            <person name="Mategko J."/>
            <person name="Reyes D."/>
            <person name="Friedrich A."/>
            <person name="Han S."/>
            <person name="Martens-Habbena W."/>
            <person name="Neal-McKinney J."/>
            <person name="Janagama H.K."/>
            <person name="Nadala C."/>
            <person name="Samadpour M."/>
        </authorList>
    </citation>
    <scope>NUCLEOTIDE SEQUENCE [LARGE SCALE GENOMIC DNA]</scope>
    <source>
        <strain evidence="1 2">DSM 20462</strain>
    </source>
</reference>
<comment type="caution">
    <text evidence="1">The sequence shown here is derived from an EMBL/GenBank/DDBJ whole genome shotgun (WGS) entry which is preliminary data.</text>
</comment>